<keyword evidence="2" id="KW-1185">Reference proteome</keyword>
<evidence type="ECO:0000313" key="2">
    <source>
        <dbReference type="Proteomes" id="UP001239111"/>
    </source>
</evidence>
<dbReference type="EMBL" id="CM056743">
    <property type="protein sequence ID" value="KAJ8670937.1"/>
    <property type="molecule type" value="Genomic_DNA"/>
</dbReference>
<dbReference type="Proteomes" id="UP001239111">
    <property type="component" value="Chromosome 3"/>
</dbReference>
<name>A0ACC2NIL8_9HYME</name>
<proteinExistence type="predicted"/>
<evidence type="ECO:0000313" key="1">
    <source>
        <dbReference type="EMBL" id="KAJ8670937.1"/>
    </source>
</evidence>
<protein>
    <submittedName>
        <fullName evidence="1">Uncharacterized protein</fullName>
    </submittedName>
</protein>
<organism evidence="1 2">
    <name type="scientific">Eretmocerus hayati</name>
    <dbReference type="NCBI Taxonomy" id="131215"/>
    <lineage>
        <taxon>Eukaryota</taxon>
        <taxon>Metazoa</taxon>
        <taxon>Ecdysozoa</taxon>
        <taxon>Arthropoda</taxon>
        <taxon>Hexapoda</taxon>
        <taxon>Insecta</taxon>
        <taxon>Pterygota</taxon>
        <taxon>Neoptera</taxon>
        <taxon>Endopterygota</taxon>
        <taxon>Hymenoptera</taxon>
        <taxon>Apocrita</taxon>
        <taxon>Proctotrupomorpha</taxon>
        <taxon>Chalcidoidea</taxon>
        <taxon>Aphelinidae</taxon>
        <taxon>Aphelininae</taxon>
        <taxon>Eretmocerus</taxon>
    </lineage>
</organism>
<gene>
    <name evidence="1" type="ORF">QAD02_002196</name>
</gene>
<reference evidence="1" key="1">
    <citation type="submission" date="2023-04" db="EMBL/GenBank/DDBJ databases">
        <title>A chromosome-level genome assembly of the parasitoid wasp Eretmocerus hayati.</title>
        <authorList>
            <person name="Zhong Y."/>
            <person name="Liu S."/>
            <person name="Liu Y."/>
        </authorList>
    </citation>
    <scope>NUCLEOTIDE SEQUENCE</scope>
    <source>
        <strain evidence="1">ZJU_SS_LIU_2023</strain>
    </source>
</reference>
<comment type="caution">
    <text evidence="1">The sequence shown here is derived from an EMBL/GenBank/DDBJ whole genome shotgun (WGS) entry which is preliminary data.</text>
</comment>
<accession>A0ACC2NIL8</accession>
<sequence>MRNKWMRKLHKLQERFRALNLAARCACSFSPPTLVPKPSDNLEKTAYANIDEANHDKPDRYRNILDDTNNPKQDRFRDNSDFFDKMRSHDSLQRDLKYSAKSIENQSDVRAFITLSDLKTSLFQ</sequence>